<reference evidence="4 5" key="1">
    <citation type="journal article" date="2012" name="Proc. Natl. Acad. Sci. U.S.A.">
        <title>Comparative genomics of Ceriporiopsis subvermispora and Phanerochaete chrysosporium provide insight into selective ligninolysis.</title>
        <authorList>
            <person name="Fernandez-Fueyo E."/>
            <person name="Ruiz-Duenas F.J."/>
            <person name="Ferreira P."/>
            <person name="Floudas D."/>
            <person name="Hibbett D.S."/>
            <person name="Canessa P."/>
            <person name="Larrondo L.F."/>
            <person name="James T.Y."/>
            <person name="Seelenfreund D."/>
            <person name="Lobos S."/>
            <person name="Polanco R."/>
            <person name="Tello M."/>
            <person name="Honda Y."/>
            <person name="Watanabe T."/>
            <person name="Watanabe T."/>
            <person name="Ryu J.S."/>
            <person name="Kubicek C.P."/>
            <person name="Schmoll M."/>
            <person name="Gaskell J."/>
            <person name="Hammel K.E."/>
            <person name="St John F.J."/>
            <person name="Vanden Wymelenberg A."/>
            <person name="Sabat G."/>
            <person name="Splinter BonDurant S."/>
            <person name="Syed K."/>
            <person name="Yadav J.S."/>
            <person name="Doddapaneni H."/>
            <person name="Subramanian V."/>
            <person name="Lavin J.L."/>
            <person name="Oguiza J.A."/>
            <person name="Perez G."/>
            <person name="Pisabarro A.G."/>
            <person name="Ramirez L."/>
            <person name="Santoyo F."/>
            <person name="Master E."/>
            <person name="Coutinho P.M."/>
            <person name="Henrissat B."/>
            <person name="Lombard V."/>
            <person name="Magnuson J.K."/>
            <person name="Kuees U."/>
            <person name="Hori C."/>
            <person name="Igarashi K."/>
            <person name="Samejima M."/>
            <person name="Held B.W."/>
            <person name="Barry K.W."/>
            <person name="LaButti K.M."/>
            <person name="Lapidus A."/>
            <person name="Lindquist E.A."/>
            <person name="Lucas S.M."/>
            <person name="Riley R."/>
            <person name="Salamov A.A."/>
            <person name="Hoffmeister D."/>
            <person name="Schwenk D."/>
            <person name="Hadar Y."/>
            <person name="Yarden O."/>
            <person name="de Vries R.P."/>
            <person name="Wiebenga A."/>
            <person name="Stenlid J."/>
            <person name="Eastwood D."/>
            <person name="Grigoriev I.V."/>
            <person name="Berka R.M."/>
            <person name="Blanchette R.A."/>
            <person name="Kersten P."/>
            <person name="Martinez A.T."/>
            <person name="Vicuna R."/>
            <person name="Cullen D."/>
        </authorList>
    </citation>
    <scope>NUCLEOTIDE SEQUENCE [LARGE SCALE GENOMIC DNA]</scope>
    <source>
        <strain evidence="4 5">B</strain>
    </source>
</reference>
<feature type="domain" description="C2H2-type" evidence="3">
    <location>
        <begin position="43"/>
        <end position="72"/>
    </location>
</feature>
<dbReference type="OrthoDB" id="2753241at2759"/>
<sequence length="867" mass="98660">MPRVPTSSQPSSRPSSRPTSRPPSRSASRAATNVPMHRGATIPPCRHCGKVFSAPNGVARHMRSCTKRLEEEEQQAQHDIARESASITAQFGAVLAVTRTTSNSTSNVSGSRLTQHEGGHLPTASPVPPPPINTDRPDDPGPAELGSHSPCLDDIRVVHHPHTGIPTRYAPLHEFTRDYMGMPPVPEEDAQTPYAPFLSCEEFDFARLTILMTQDQMDIMLDVIRGVMQGHPFTFQTRTDIDKKWKKAEYKHAPWMSSSLSVPWKERSGEKKFKFEVYYKDLWAWAENIVADPLLAPHLTWDAEQLSKYNGEEYIRFYDEPWTADRWWAIQSTLDIGEKPLCFSIYADKTKLSTFGHIKGYPVVARCLNLPVHIRNGKGPGGGRLIGWLPIVPTDLVTGPTHQAQLKRLVWHLAFEKIIASIAERSHTGERMMWRSPNAPQSIKVRPTILILSADYEEQAIMSLTRGVNGLQPCPKCHVSRDDLMEYDEVYAARSYAETQSVLAKARSARTVKDRDALLTECGIYNIDNALAQVFLSDLYDSLSFDPLHTLDLGLWGYHLWEELKTVIKEITQTQVVNEHCDTMPVWRNLTHWKQIMNIDFSDGTKFDDISRIILFVTQDIALAYAEKFPRLYELLKCIRAYINMKRYAALEVHTTETLDALEATINKYARMIQQYQAFAENANDDILFKSWNFPKQHLIHHLVDDIKAKGVTRNSNTKPGEEGNSRLKKIYRTTHFKNTDEQILKKDHLSLIADSIDMHATHYEASKAEVSQTKQPTTEFEHIYLGAALPPCTLEELQARFASDPQLRGFKSQLAERINTYTRIHNKPAFSLTDATLITEFRYTKANYTSIIDWRIATDYLRCTPE</sequence>
<feature type="region of interest" description="Disordered" evidence="2">
    <location>
        <begin position="1"/>
        <end position="43"/>
    </location>
</feature>
<dbReference type="InterPro" id="IPR013087">
    <property type="entry name" value="Znf_C2H2_type"/>
</dbReference>
<feature type="region of interest" description="Disordered" evidence="2">
    <location>
        <begin position="100"/>
        <end position="150"/>
    </location>
</feature>
<dbReference type="Proteomes" id="UP000016930">
    <property type="component" value="Unassembled WGS sequence"/>
</dbReference>
<gene>
    <name evidence="4" type="ORF">CERSUDRAFT_100391</name>
</gene>
<dbReference type="InterPro" id="IPR041078">
    <property type="entry name" value="Plavaka"/>
</dbReference>
<keyword evidence="5" id="KW-1185">Reference proteome</keyword>
<dbReference type="STRING" id="914234.M2QYD3"/>
<evidence type="ECO:0000256" key="2">
    <source>
        <dbReference type="SAM" id="MobiDB-lite"/>
    </source>
</evidence>
<evidence type="ECO:0000256" key="1">
    <source>
        <dbReference type="PROSITE-ProRule" id="PRU00042"/>
    </source>
</evidence>
<evidence type="ECO:0000313" key="5">
    <source>
        <dbReference type="Proteomes" id="UP000016930"/>
    </source>
</evidence>
<dbReference type="GO" id="GO:0008270">
    <property type="term" value="F:zinc ion binding"/>
    <property type="evidence" value="ECO:0007669"/>
    <property type="project" value="UniProtKB-KW"/>
</dbReference>
<dbReference type="HOGENOM" id="CLU_009122_0_0_1"/>
<accession>M2QYD3</accession>
<organism evidence="4 5">
    <name type="scientific">Ceriporiopsis subvermispora (strain B)</name>
    <name type="common">White-rot fungus</name>
    <name type="synonym">Gelatoporia subvermispora</name>
    <dbReference type="NCBI Taxonomy" id="914234"/>
    <lineage>
        <taxon>Eukaryota</taxon>
        <taxon>Fungi</taxon>
        <taxon>Dikarya</taxon>
        <taxon>Basidiomycota</taxon>
        <taxon>Agaricomycotina</taxon>
        <taxon>Agaricomycetes</taxon>
        <taxon>Polyporales</taxon>
        <taxon>Gelatoporiaceae</taxon>
        <taxon>Gelatoporia</taxon>
    </lineage>
</organism>
<keyword evidence="1" id="KW-0479">Metal-binding</keyword>
<name>M2QYD3_CERS8</name>
<keyword evidence="1" id="KW-0863">Zinc-finger</keyword>
<dbReference type="AlphaFoldDB" id="M2QYD3"/>
<evidence type="ECO:0000259" key="3">
    <source>
        <dbReference type="PROSITE" id="PS50157"/>
    </source>
</evidence>
<proteinExistence type="predicted"/>
<keyword evidence="1" id="KW-0862">Zinc</keyword>
<protein>
    <recommendedName>
        <fullName evidence="3">C2H2-type domain-containing protein</fullName>
    </recommendedName>
</protein>
<evidence type="ECO:0000313" key="4">
    <source>
        <dbReference type="EMBL" id="EMD31536.1"/>
    </source>
</evidence>
<dbReference type="EMBL" id="KB445818">
    <property type="protein sequence ID" value="EMD31536.1"/>
    <property type="molecule type" value="Genomic_DNA"/>
</dbReference>
<dbReference type="Pfam" id="PF18759">
    <property type="entry name" value="Plavaka"/>
    <property type="match status" value="1"/>
</dbReference>
<feature type="compositionally biased region" description="Low complexity" evidence="2">
    <location>
        <begin position="100"/>
        <end position="112"/>
    </location>
</feature>
<dbReference type="PROSITE" id="PS50157">
    <property type="entry name" value="ZINC_FINGER_C2H2_2"/>
    <property type="match status" value="1"/>
</dbReference>
<feature type="compositionally biased region" description="Low complexity" evidence="2">
    <location>
        <begin position="1"/>
        <end position="32"/>
    </location>
</feature>